<dbReference type="EMBL" id="SRLO01002028">
    <property type="protein sequence ID" value="TNN34164.1"/>
    <property type="molecule type" value="Genomic_DNA"/>
</dbReference>
<comment type="caution">
    <text evidence="1">The sequence shown here is derived from an EMBL/GenBank/DDBJ whole genome shotgun (WGS) entry which is preliminary data.</text>
</comment>
<protein>
    <submittedName>
        <fullName evidence="1">Uncharacterized protein</fullName>
    </submittedName>
</protein>
<dbReference type="Proteomes" id="UP000314294">
    <property type="component" value="Unassembled WGS sequence"/>
</dbReference>
<evidence type="ECO:0000313" key="2">
    <source>
        <dbReference type="Proteomes" id="UP000314294"/>
    </source>
</evidence>
<accession>A0A4Z2F0I7</accession>
<reference evidence="1 2" key="1">
    <citation type="submission" date="2019-03" db="EMBL/GenBank/DDBJ databases">
        <title>First draft genome of Liparis tanakae, snailfish: a comprehensive survey of snailfish specific genes.</title>
        <authorList>
            <person name="Kim W."/>
            <person name="Song I."/>
            <person name="Jeong J.-H."/>
            <person name="Kim D."/>
            <person name="Kim S."/>
            <person name="Ryu S."/>
            <person name="Song J.Y."/>
            <person name="Lee S.K."/>
        </authorList>
    </citation>
    <scope>NUCLEOTIDE SEQUENCE [LARGE SCALE GENOMIC DNA]</scope>
    <source>
        <tissue evidence="1">Muscle</tissue>
    </source>
</reference>
<sequence length="89" mass="9833">MARGSTLFITTTRTVTPLHWMQYRPPDTAPLAPSHCRADWDSDASEPLKTLSTTEKSCMRTSRSGLELRFPTAYPMPSWMAPFSAAGVG</sequence>
<dbReference type="AlphaFoldDB" id="A0A4Z2F0I7"/>
<gene>
    <name evidence="1" type="ORF">EYF80_055668</name>
</gene>
<evidence type="ECO:0000313" key="1">
    <source>
        <dbReference type="EMBL" id="TNN34164.1"/>
    </source>
</evidence>
<name>A0A4Z2F0I7_9TELE</name>
<keyword evidence="2" id="KW-1185">Reference proteome</keyword>
<proteinExistence type="predicted"/>
<organism evidence="1 2">
    <name type="scientific">Liparis tanakae</name>
    <name type="common">Tanaka's snailfish</name>
    <dbReference type="NCBI Taxonomy" id="230148"/>
    <lineage>
        <taxon>Eukaryota</taxon>
        <taxon>Metazoa</taxon>
        <taxon>Chordata</taxon>
        <taxon>Craniata</taxon>
        <taxon>Vertebrata</taxon>
        <taxon>Euteleostomi</taxon>
        <taxon>Actinopterygii</taxon>
        <taxon>Neopterygii</taxon>
        <taxon>Teleostei</taxon>
        <taxon>Neoteleostei</taxon>
        <taxon>Acanthomorphata</taxon>
        <taxon>Eupercaria</taxon>
        <taxon>Perciformes</taxon>
        <taxon>Cottioidei</taxon>
        <taxon>Cottales</taxon>
        <taxon>Liparidae</taxon>
        <taxon>Liparis</taxon>
    </lineage>
</organism>